<dbReference type="PROSITE" id="PS01283">
    <property type="entry name" value="TBOX_1"/>
    <property type="match status" value="1"/>
</dbReference>
<dbReference type="InterPro" id="IPR036960">
    <property type="entry name" value="T-box_sf"/>
</dbReference>
<dbReference type="GO" id="GO:0005634">
    <property type="term" value="C:nucleus"/>
    <property type="evidence" value="ECO:0007669"/>
    <property type="project" value="UniProtKB-SubCell"/>
</dbReference>
<name>A0A553PMR2_9TELE</name>
<dbReference type="EMBL" id="SRMA01026668">
    <property type="protein sequence ID" value="TRY78963.1"/>
    <property type="molecule type" value="Genomic_DNA"/>
</dbReference>
<comment type="subcellular location">
    <subcellularLocation>
        <location evidence="1 6">Nucleus</location>
    </subcellularLocation>
</comment>
<dbReference type="Proteomes" id="UP000316079">
    <property type="component" value="Unassembled WGS sequence"/>
</dbReference>
<dbReference type="InterPro" id="IPR008967">
    <property type="entry name" value="p53-like_TF_DNA-bd_sf"/>
</dbReference>
<dbReference type="PRINTS" id="PR00937">
    <property type="entry name" value="TBOX"/>
</dbReference>
<evidence type="ECO:0000256" key="4">
    <source>
        <dbReference type="ARBA" id="ARBA00023163"/>
    </source>
</evidence>
<dbReference type="OrthoDB" id="7442607at2759"/>
<keyword evidence="10" id="KW-1185">Reference proteome</keyword>
<evidence type="ECO:0000256" key="2">
    <source>
        <dbReference type="ARBA" id="ARBA00023015"/>
    </source>
</evidence>
<dbReference type="InterPro" id="IPR046360">
    <property type="entry name" value="T-box_DNA-bd"/>
</dbReference>
<keyword evidence="5 6" id="KW-0539">Nucleus</keyword>
<feature type="domain" description="T-box" evidence="8">
    <location>
        <begin position="75"/>
        <end position="263"/>
    </location>
</feature>
<dbReference type="PANTHER" id="PTHR11267">
    <property type="entry name" value="T-BOX PROTEIN-RELATED"/>
    <property type="match status" value="1"/>
</dbReference>
<dbReference type="AlphaFoldDB" id="A0A553PMR2"/>
<evidence type="ECO:0000259" key="8">
    <source>
        <dbReference type="PROSITE" id="PS50252"/>
    </source>
</evidence>
<evidence type="ECO:0000256" key="3">
    <source>
        <dbReference type="ARBA" id="ARBA00023125"/>
    </source>
</evidence>
<keyword evidence="4" id="KW-0804">Transcription</keyword>
<evidence type="ECO:0000256" key="6">
    <source>
        <dbReference type="PROSITE-ProRule" id="PRU00201"/>
    </source>
</evidence>
<evidence type="ECO:0000313" key="10">
    <source>
        <dbReference type="Proteomes" id="UP000316079"/>
    </source>
</evidence>
<dbReference type="GO" id="GO:0009653">
    <property type="term" value="P:anatomical structure morphogenesis"/>
    <property type="evidence" value="ECO:0007669"/>
    <property type="project" value="UniProtKB-ARBA"/>
</dbReference>
<dbReference type="GO" id="GO:0000978">
    <property type="term" value="F:RNA polymerase II cis-regulatory region sequence-specific DNA binding"/>
    <property type="evidence" value="ECO:0007669"/>
    <property type="project" value="InterPro"/>
</dbReference>
<gene>
    <name evidence="9" type="ORF">DNTS_014720</name>
</gene>
<proteinExistence type="predicted"/>
<dbReference type="GO" id="GO:0060429">
    <property type="term" value="P:epithelium development"/>
    <property type="evidence" value="ECO:0007669"/>
    <property type="project" value="UniProtKB-ARBA"/>
</dbReference>
<dbReference type="InterPro" id="IPR001699">
    <property type="entry name" value="TF_T-box"/>
</dbReference>
<dbReference type="PROSITE" id="PS01264">
    <property type="entry name" value="TBOX_2"/>
    <property type="match status" value="1"/>
</dbReference>
<dbReference type="FunFam" id="2.60.40.820:FF:000001">
    <property type="entry name" value="T-box transcription factor TBX18"/>
    <property type="match status" value="1"/>
</dbReference>
<dbReference type="PANTHER" id="PTHR11267:SF116">
    <property type="entry name" value="T-BOX TRANSCRIPTION FACTOR TBX22"/>
    <property type="match status" value="1"/>
</dbReference>
<evidence type="ECO:0000256" key="7">
    <source>
        <dbReference type="SAM" id="MobiDB-lite"/>
    </source>
</evidence>
<dbReference type="PROSITE" id="PS50252">
    <property type="entry name" value="TBOX_3"/>
    <property type="match status" value="1"/>
</dbReference>
<dbReference type="GO" id="GO:0000981">
    <property type="term" value="F:DNA-binding transcription factor activity, RNA polymerase II-specific"/>
    <property type="evidence" value="ECO:0007669"/>
    <property type="project" value="TreeGrafter"/>
</dbReference>
<evidence type="ECO:0000256" key="5">
    <source>
        <dbReference type="ARBA" id="ARBA00023242"/>
    </source>
</evidence>
<protein>
    <recommendedName>
        <fullName evidence="8">T-box domain-containing protein</fullName>
    </recommendedName>
</protein>
<accession>A0A553PMR2</accession>
<feature type="compositionally biased region" description="Basic and acidic residues" evidence="7">
    <location>
        <begin position="55"/>
        <end position="65"/>
    </location>
</feature>
<dbReference type="Pfam" id="PF00907">
    <property type="entry name" value="T-box"/>
    <property type="match status" value="1"/>
</dbReference>
<keyword evidence="2" id="KW-0805">Transcription regulation</keyword>
<comment type="caution">
    <text evidence="6">Lacks conserved residue(s) required for the propagation of feature annotation.</text>
</comment>
<dbReference type="SUPFAM" id="SSF49417">
    <property type="entry name" value="p53-like transcription factors"/>
    <property type="match status" value="1"/>
</dbReference>
<dbReference type="SMART" id="SM00425">
    <property type="entry name" value="TBOX"/>
    <property type="match status" value="1"/>
</dbReference>
<sequence>MEGISARTHAVCVNASGNKKIKVEKHKNEQMDVDNDSPPGSLFDAKDHRKCRRKTSVEDGKPGESEAVKDVRVDLQGAELWRRFHQIGTEMIITKVGRRMFPSVQVKVHDLEPLKKYTIAMDITPLDSKRYRYVYHSSQWVIAGHTDHSCHPPHLYIHPDSPSLGENWMRQVISFDRVKLTNNETDERGHIILKSMHKYTPRVHVILHSPVQCPSQTLPSLPADGVHTFSFPETQFTTVTAYQNQQITKLKIDRNPFAKGFRERMGSTVAGRYLKSCSSFGTSSSLSPFLPVSSTQAHILKPFLTPHCCKIFSTDSFLTCKACCSICKLSTSPELESMVHFPLMAALHFKNEDGSKSRWFQTSISSGSASGGFKDQNEHLASAFVPPFSYSFPTSPRFTSVSHHLKLDNDESPGYHIPIVSVPDTSPV</sequence>
<evidence type="ECO:0000313" key="9">
    <source>
        <dbReference type="EMBL" id="TRY78963.1"/>
    </source>
</evidence>
<dbReference type="GO" id="GO:0001708">
    <property type="term" value="P:cell fate specification"/>
    <property type="evidence" value="ECO:0007669"/>
    <property type="project" value="TreeGrafter"/>
</dbReference>
<dbReference type="GO" id="GO:0045893">
    <property type="term" value="P:positive regulation of DNA-templated transcription"/>
    <property type="evidence" value="ECO:0007669"/>
    <property type="project" value="InterPro"/>
</dbReference>
<dbReference type="InterPro" id="IPR018186">
    <property type="entry name" value="TF_T-box_CS"/>
</dbReference>
<feature type="region of interest" description="Disordered" evidence="7">
    <location>
        <begin position="15"/>
        <end position="65"/>
    </location>
</feature>
<keyword evidence="3 6" id="KW-0238">DNA-binding</keyword>
<evidence type="ECO:0000256" key="1">
    <source>
        <dbReference type="ARBA" id="ARBA00004123"/>
    </source>
</evidence>
<reference evidence="9 10" key="1">
    <citation type="journal article" date="2019" name="Sci. Data">
        <title>Hybrid genome assembly and annotation of Danionella translucida.</title>
        <authorList>
            <person name="Kadobianskyi M."/>
            <person name="Schulze L."/>
            <person name="Schuelke M."/>
            <person name="Judkewitz B."/>
        </authorList>
    </citation>
    <scope>NUCLEOTIDE SEQUENCE [LARGE SCALE GENOMIC DNA]</scope>
    <source>
        <strain evidence="9 10">Bolton</strain>
    </source>
</reference>
<organism evidence="9 10">
    <name type="scientific">Danionella cerebrum</name>
    <dbReference type="NCBI Taxonomy" id="2873325"/>
    <lineage>
        <taxon>Eukaryota</taxon>
        <taxon>Metazoa</taxon>
        <taxon>Chordata</taxon>
        <taxon>Craniata</taxon>
        <taxon>Vertebrata</taxon>
        <taxon>Euteleostomi</taxon>
        <taxon>Actinopterygii</taxon>
        <taxon>Neopterygii</taxon>
        <taxon>Teleostei</taxon>
        <taxon>Ostariophysi</taxon>
        <taxon>Cypriniformes</taxon>
        <taxon>Danionidae</taxon>
        <taxon>Danioninae</taxon>
        <taxon>Danionella</taxon>
    </lineage>
</organism>
<dbReference type="STRING" id="623744.A0A553PMR2"/>
<dbReference type="GO" id="GO:0000785">
    <property type="term" value="C:chromatin"/>
    <property type="evidence" value="ECO:0007669"/>
    <property type="project" value="TreeGrafter"/>
</dbReference>
<dbReference type="Gene3D" id="2.60.40.820">
    <property type="entry name" value="Transcription factor, T-box"/>
    <property type="match status" value="1"/>
</dbReference>
<comment type="caution">
    <text evidence="9">The sequence shown here is derived from an EMBL/GenBank/DDBJ whole genome shotgun (WGS) entry which is preliminary data.</text>
</comment>